<dbReference type="EMBL" id="JAEHNY010000011">
    <property type="protein sequence ID" value="MBI6120884.1"/>
    <property type="molecule type" value="Genomic_DNA"/>
</dbReference>
<dbReference type="PIRSF" id="PIRSF000440">
    <property type="entry name" value="CAT"/>
    <property type="match status" value="1"/>
</dbReference>
<evidence type="ECO:0000313" key="2">
    <source>
        <dbReference type="Proteomes" id="UP000635665"/>
    </source>
</evidence>
<dbReference type="Proteomes" id="UP000635665">
    <property type="component" value="Unassembled WGS sequence"/>
</dbReference>
<protein>
    <submittedName>
        <fullName evidence="1">Chloramphenicol acetyltransferase</fullName>
    </submittedName>
</protein>
<dbReference type="PANTHER" id="PTHR38474:SF1">
    <property type="entry name" value="SLR0299 PROTEIN"/>
    <property type="match status" value="1"/>
</dbReference>
<name>A0ABS0TIJ0_9FLAO</name>
<evidence type="ECO:0000313" key="1">
    <source>
        <dbReference type="EMBL" id="MBI6120884.1"/>
    </source>
</evidence>
<proteinExistence type="predicted"/>
<sequence>MKIIDIESWNRKEHYHFFSKMDSPFFGITKDVDCSLAYKKAKEKGHSFFATYLHKSMIAVNAVEELKYRIVDDKVVAFPIIHAGATIGREDGTFGFVFVNFSNNFQTFNTQLQEEIKAVHNSTGLRLNNDDLNKDLIRHSTLPWTSFSSLLHPTNFNNKESVPKITFGKFNIREGKKYLPVSIEAHHGLVDGLHLSRYLQEFQLQLDTWQE</sequence>
<dbReference type="Gene3D" id="3.30.559.10">
    <property type="entry name" value="Chloramphenicol acetyltransferase-like domain"/>
    <property type="match status" value="1"/>
</dbReference>
<dbReference type="SUPFAM" id="SSF52777">
    <property type="entry name" value="CoA-dependent acyltransferases"/>
    <property type="match status" value="1"/>
</dbReference>
<dbReference type="Pfam" id="PF00302">
    <property type="entry name" value="CAT"/>
    <property type="match status" value="1"/>
</dbReference>
<reference evidence="1 2" key="1">
    <citation type="submission" date="2020-12" db="EMBL/GenBank/DDBJ databases">
        <title>Salegentibacter orientalis sp. nov., isolated from costal sediment.</title>
        <authorList>
            <person name="Lian F.-B."/>
        </authorList>
    </citation>
    <scope>NUCLEOTIDE SEQUENCE [LARGE SCALE GENOMIC DNA]</scope>
    <source>
        <strain evidence="1 2">F60176</strain>
    </source>
</reference>
<dbReference type="InterPro" id="IPR023213">
    <property type="entry name" value="CAT-like_dom_sf"/>
</dbReference>
<gene>
    <name evidence="1" type="ORF">I6U50_12715</name>
</gene>
<organism evidence="1 2">
    <name type="scientific">Salegentibacter maritimus</name>
    <dbReference type="NCBI Taxonomy" id="2794347"/>
    <lineage>
        <taxon>Bacteria</taxon>
        <taxon>Pseudomonadati</taxon>
        <taxon>Bacteroidota</taxon>
        <taxon>Flavobacteriia</taxon>
        <taxon>Flavobacteriales</taxon>
        <taxon>Flavobacteriaceae</taxon>
        <taxon>Salegentibacter</taxon>
    </lineage>
</organism>
<accession>A0ABS0TIJ0</accession>
<dbReference type="PANTHER" id="PTHR38474">
    <property type="entry name" value="SLR0299 PROTEIN"/>
    <property type="match status" value="1"/>
</dbReference>
<dbReference type="InterPro" id="IPR001707">
    <property type="entry name" value="Cmp_AcTrfase"/>
</dbReference>
<dbReference type="RefSeq" id="WP_198639107.1">
    <property type="nucleotide sequence ID" value="NZ_JAEHNY010000011.1"/>
</dbReference>
<keyword evidence="2" id="KW-1185">Reference proteome</keyword>
<dbReference type="SMART" id="SM01059">
    <property type="entry name" value="CAT"/>
    <property type="match status" value="1"/>
</dbReference>
<comment type="caution">
    <text evidence="1">The sequence shown here is derived from an EMBL/GenBank/DDBJ whole genome shotgun (WGS) entry which is preliminary data.</text>
</comment>